<feature type="region of interest" description="Disordered" evidence="1">
    <location>
        <begin position="287"/>
        <end position="306"/>
    </location>
</feature>
<evidence type="ECO:0000313" key="3">
    <source>
        <dbReference type="Proteomes" id="UP000294028"/>
    </source>
</evidence>
<evidence type="ECO:0000256" key="1">
    <source>
        <dbReference type="SAM" id="MobiDB-lite"/>
    </source>
</evidence>
<dbReference type="InterPro" id="IPR047792">
    <property type="entry name" value="Hvo_1808-like"/>
</dbReference>
<accession>A0A482TGK2</accession>
<evidence type="ECO:0008006" key="4">
    <source>
        <dbReference type="Google" id="ProtNLM"/>
    </source>
</evidence>
<dbReference type="RefSeq" id="WP_006055426.1">
    <property type="nucleotide sequence ID" value="NZ_RZHH01000001.1"/>
</dbReference>
<comment type="caution">
    <text evidence="2">The sequence shown here is derived from an EMBL/GenBank/DDBJ whole genome shotgun (WGS) entry which is preliminary data.</text>
</comment>
<evidence type="ECO:0000313" key="2">
    <source>
        <dbReference type="EMBL" id="RYJ19578.1"/>
    </source>
</evidence>
<dbReference type="NCBIfam" id="NF038145">
    <property type="entry name" value="Hvo_1808_fam"/>
    <property type="match status" value="1"/>
</dbReference>
<dbReference type="OMA" id="MFPELYL"/>
<dbReference type="EMBL" id="RZHH01000001">
    <property type="protein sequence ID" value="RYJ19578.1"/>
    <property type="molecule type" value="Genomic_DNA"/>
</dbReference>
<dbReference type="AlphaFoldDB" id="A0A482TGK2"/>
<gene>
    <name evidence="2" type="ORF">ELS19_00880</name>
</gene>
<dbReference type="GeneID" id="9992222"/>
<dbReference type="Gene3D" id="1.10.10.2910">
    <property type="match status" value="1"/>
</dbReference>
<dbReference type="PROSITE" id="PS51257">
    <property type="entry name" value="PROKAR_LIPOPROTEIN"/>
    <property type="match status" value="1"/>
</dbReference>
<dbReference type="Proteomes" id="UP000294028">
    <property type="component" value="Unassembled WGS sequence"/>
</dbReference>
<name>A0A482TGK2_9EURY</name>
<reference evidence="2 3" key="1">
    <citation type="submission" date="2018-12" db="EMBL/GenBank/DDBJ databases">
        <title>Genome analysis provides insights into bioremediation potentialities of Halogeometricum borinquense strain N11.</title>
        <authorList>
            <person name="Najjari A."/>
            <person name="Youssef N."/>
            <person name="Fhoula I."/>
            <person name="Ben Dhia O."/>
            <person name="Mahjoubi M."/>
            <person name="Ouzari H.I."/>
            <person name="Cherif A."/>
        </authorList>
    </citation>
    <scope>NUCLEOTIDE SEQUENCE [LARGE SCALE GENOMIC DNA]</scope>
    <source>
        <strain evidence="2 3">N11</strain>
    </source>
</reference>
<sequence>MNISRSSLVPVVLALSLIISGCSAPVSDPSASWSWPEDPPTDRIGWEEGYWYNESIAVNQSDGLNETELDAFVARTMARVEHVRQLEFREEVPVEVISRKEYRNEANVFRAEPDSWQEQVYEASFLIGEDESVADVLNGLYGGAVAGYYTPGDDQIVIVSNSEQPKINRVTLAHELVHALQDQQFGFNPPQETHDARIADNGLYEGDAKYTESLYEERCADDWDCVPIPPAGAGGGASFDFGVYLTIYAPYSEGPEFVAALHERGGWKAVNDAYDNIPTTAEQIWHPEKYPDEGPTNADVPDRSSTEWSRFDRETVTTRLGEAYLYVMLWDTRAIDRQSLRQATGQYSRYNYTSGASAGWGGDTLVPYRSESGEFGYVWAIEWDTEADAEQFDERYRKLLLQLRMNAERIDSETYVIRDGPFADAFRVQQNGTRVTIVNAPSVEALDRVHASG</sequence>
<organism evidence="2 3">
    <name type="scientific">Halogeometricum borinquense</name>
    <dbReference type="NCBI Taxonomy" id="60847"/>
    <lineage>
        <taxon>Archaea</taxon>
        <taxon>Methanobacteriati</taxon>
        <taxon>Methanobacteriota</taxon>
        <taxon>Stenosarchaea group</taxon>
        <taxon>Halobacteria</taxon>
        <taxon>Halobacteriales</taxon>
        <taxon>Haloferacaceae</taxon>
        <taxon>Halogeometricum</taxon>
    </lineage>
</organism>
<protein>
    <recommendedName>
        <fullName evidence="4">DUF4157 domain-containing protein</fullName>
    </recommendedName>
</protein>
<proteinExistence type="predicted"/>